<dbReference type="Pfam" id="PF00067">
    <property type="entry name" value="p450"/>
    <property type="match status" value="1"/>
</dbReference>
<sequence>GAIVFTIIALFSILAYWGYRSRIPLASLLIQVTMDVAKHHKSVYVVAMLALLLQATLSVWFTFTVVATYTKWTPGNPSCNDGSSCSSGKVAGLVFYETFSYLWTSQVIGNVALATMAGGPFGSWYYFGPREQGMMPKHPTLSAFGRASTLSLGSIAFGSLIVTLLDLIRMILNAARNAADSEGHPVQACLALCAECFISCIEGFVQYFNRYAYIEIALYGKPYLSAAKDTWRLLVDRGIDAIVNDSLVTMTLTWGAYSVGMLCSLFAYIYLRSTHPAYNVDGQYTAPVILFAFIIGLQFSLTLSSVVEAGVSTIFVGLGEDPQVLAIRAPELFGLIASTYPRSKERPRQWKAWAQTKLPCVVMDILMEPDMFSEDDSSFKNLKYSFHLLVILQYALAQLVGEYEIPFTKEYDNSYDKTCARALLTRLDRFAEAMWARRHLIPKIPKQDGTDPDHNYGTLAQFSRPAHKCVLMMTQIYDGEHERTPSLQMPAARFLLYWWTYSPNLYDCTFVQQFLHYSQTDHEDEVSAFVHSILASHQDFARDLTMKLCRLLQDERFLYNDARTLMSLCGHFVKAATSAFARIATTTAGGRDGLMASMMICCRRQKCSADEYSFSVVVRYTVDTLIWLFRESETADTIYHEYGLCTADFNFISVLSWLILEAVKDNSEHHFALFHTVMIPLKVHVMWVCETTANPEAEIEEHLEFKDTLIYTSSARVWHDTLADLKAMRPAVSAQRTLKEKALALWREYGEALTVKEGVDVISLKGPSELVGARHSSLSRVTFGCAKGASACSTVIRLAKKRTGGLGIRTLRRARLLLPPGPKPLPIIGCILDLPTEQPWITYSEWSTKYNPDLVYIDLPLHPALIIGSYTAAMDLLDKRSAIYSDRTPKVMYELTSWDFNTGLMPYGPKWRAHRRLFHEHFHLGAVDVYRPVQLAVARRLLSWVLDKPEQSRRHVRQMTATIIYRITYGKTITSMEHEYFVAAEKAVNGASIVSIPGAYWVEFFPFLKHIPSWVPGARFKKVAEEIFGHVINMRDKPYDEIRAEFSKGTAPPSLAKTFLEEVQEKYGASPDLAFHDEVARNVAGLAYAAGADTTVAAAVSATLALGMHPEVQQKAQAMMDKLVGPDRLPDFDDIQQIPYIRAIVMEACRWMPPLPFLIPRVSLVDDEYKGYHIPKGCTLIPNAWGMCRNPEHYHEPERFNPDRYFDKDGNIDPDVLDPTMLTFGFGRRICVGRHFAMNTLEIYVASVLHVFDIGPGVDADGTPIVLTSEYVGGLVSAPRDFPSSFKPRSETALHLIREAHDTDIL</sequence>
<evidence type="ECO:0000256" key="10">
    <source>
        <dbReference type="ARBA" id="ARBA00022989"/>
    </source>
</evidence>
<evidence type="ECO:0000256" key="8">
    <source>
        <dbReference type="ARBA" id="ARBA00022692"/>
    </source>
</evidence>
<protein>
    <submittedName>
        <fullName evidence="17">Protein pns1</fullName>
    </submittedName>
</protein>
<dbReference type="GO" id="GO:0022857">
    <property type="term" value="F:transmembrane transporter activity"/>
    <property type="evidence" value="ECO:0007669"/>
    <property type="project" value="InterPro"/>
</dbReference>
<comment type="subcellular location">
    <subcellularLocation>
        <location evidence="2">Membrane</location>
        <topology evidence="2">Multi-pass membrane protein</topology>
    </subcellularLocation>
    <subcellularLocation>
        <location evidence="3">Membrane</location>
        <topology evidence="3">Single-pass membrane protein</topology>
    </subcellularLocation>
</comment>
<evidence type="ECO:0000256" key="5">
    <source>
        <dbReference type="ARBA" id="ARBA00007168"/>
    </source>
</evidence>
<evidence type="ECO:0000256" key="1">
    <source>
        <dbReference type="ARBA" id="ARBA00001971"/>
    </source>
</evidence>
<evidence type="ECO:0000256" key="14">
    <source>
        <dbReference type="ARBA" id="ARBA00023136"/>
    </source>
</evidence>
<feature type="transmembrane region" description="Helical" evidence="16">
    <location>
        <begin position="42"/>
        <end position="63"/>
    </location>
</feature>
<dbReference type="SUPFAM" id="SSF48264">
    <property type="entry name" value="Cytochrome P450"/>
    <property type="match status" value="1"/>
</dbReference>
<dbReference type="Proteomes" id="UP000292702">
    <property type="component" value="Unassembled WGS sequence"/>
</dbReference>
<gene>
    <name evidence="17" type="primary">PNS1</name>
    <name evidence="17" type="ORF">EIP91_012356</name>
</gene>
<evidence type="ECO:0000256" key="3">
    <source>
        <dbReference type="ARBA" id="ARBA00004167"/>
    </source>
</evidence>
<keyword evidence="13" id="KW-0503">Monooxygenase</keyword>
<organism evidence="17 18">
    <name type="scientific">Steccherinum ochraceum</name>
    <dbReference type="NCBI Taxonomy" id="92696"/>
    <lineage>
        <taxon>Eukaryota</taxon>
        <taxon>Fungi</taxon>
        <taxon>Dikarya</taxon>
        <taxon>Basidiomycota</taxon>
        <taxon>Agaricomycotina</taxon>
        <taxon>Agaricomycetes</taxon>
        <taxon>Polyporales</taxon>
        <taxon>Steccherinaceae</taxon>
        <taxon>Steccherinum</taxon>
    </lineage>
</organism>
<dbReference type="PANTHER" id="PTHR46300">
    <property type="entry name" value="P450, PUTATIVE (EUROFUNG)-RELATED-RELATED"/>
    <property type="match status" value="1"/>
</dbReference>
<dbReference type="GO" id="GO:0016020">
    <property type="term" value="C:membrane"/>
    <property type="evidence" value="ECO:0007669"/>
    <property type="project" value="UniProtKB-SubCell"/>
</dbReference>
<dbReference type="OrthoDB" id="44736at2759"/>
<keyword evidence="11" id="KW-0560">Oxidoreductase</keyword>
<keyword evidence="10 16" id="KW-1133">Transmembrane helix</keyword>
<keyword evidence="9 15" id="KW-0479">Metal-binding</keyword>
<keyword evidence="18" id="KW-1185">Reference proteome</keyword>
<dbReference type="STRING" id="92696.A0A4R0RQ07"/>
<feature type="binding site" description="axial binding residue" evidence="15">
    <location>
        <position position="1231"/>
    </location>
    <ligand>
        <name>heme</name>
        <dbReference type="ChEBI" id="CHEBI:30413"/>
    </ligand>
    <ligandPart>
        <name>Fe</name>
        <dbReference type="ChEBI" id="CHEBI:18248"/>
    </ligandPart>
</feature>
<dbReference type="InterPro" id="IPR007603">
    <property type="entry name" value="Choline_transptr-like"/>
</dbReference>
<comment type="pathway">
    <text evidence="4">Secondary metabolite biosynthesis.</text>
</comment>
<keyword evidence="7 15" id="KW-0349">Heme</keyword>
<dbReference type="Pfam" id="PF04515">
    <property type="entry name" value="Choline_transpo"/>
    <property type="match status" value="1"/>
</dbReference>
<dbReference type="CDD" id="cd11065">
    <property type="entry name" value="CYP64-like"/>
    <property type="match status" value="1"/>
</dbReference>
<evidence type="ECO:0000256" key="6">
    <source>
        <dbReference type="ARBA" id="ARBA00010617"/>
    </source>
</evidence>
<proteinExistence type="inferred from homology"/>
<keyword evidence="14 16" id="KW-0472">Membrane</keyword>
<dbReference type="GO" id="GO:0004497">
    <property type="term" value="F:monooxygenase activity"/>
    <property type="evidence" value="ECO:0007669"/>
    <property type="project" value="UniProtKB-KW"/>
</dbReference>
<evidence type="ECO:0000256" key="2">
    <source>
        <dbReference type="ARBA" id="ARBA00004141"/>
    </source>
</evidence>
<dbReference type="InterPro" id="IPR001128">
    <property type="entry name" value="Cyt_P450"/>
</dbReference>
<dbReference type="PROSITE" id="PS00086">
    <property type="entry name" value="CYTOCHROME_P450"/>
    <property type="match status" value="1"/>
</dbReference>
<dbReference type="GO" id="GO:0005506">
    <property type="term" value="F:iron ion binding"/>
    <property type="evidence" value="ECO:0007669"/>
    <property type="project" value="InterPro"/>
</dbReference>
<reference evidence="17 18" key="1">
    <citation type="submission" date="2018-11" db="EMBL/GenBank/DDBJ databases">
        <title>Genome assembly of Steccherinum ochraceum LE-BIN_3174, the white-rot fungus of the Steccherinaceae family (The Residual Polyporoid clade, Polyporales, Basidiomycota).</title>
        <authorList>
            <person name="Fedorova T.V."/>
            <person name="Glazunova O.A."/>
            <person name="Landesman E.O."/>
            <person name="Moiseenko K.V."/>
            <person name="Psurtseva N.V."/>
            <person name="Savinova O.S."/>
            <person name="Shakhova N.V."/>
            <person name="Tyazhelova T.V."/>
            <person name="Vasina D.V."/>
        </authorList>
    </citation>
    <scope>NUCLEOTIDE SEQUENCE [LARGE SCALE GENOMIC DNA]</scope>
    <source>
        <strain evidence="17 18">LE-BIN_3174</strain>
    </source>
</reference>
<dbReference type="InterPro" id="IPR050364">
    <property type="entry name" value="Cytochrome_P450_fung"/>
</dbReference>
<comment type="caution">
    <text evidence="17">The sequence shown here is derived from an EMBL/GenBank/DDBJ whole genome shotgun (WGS) entry which is preliminary data.</text>
</comment>
<evidence type="ECO:0000313" key="18">
    <source>
        <dbReference type="Proteomes" id="UP000292702"/>
    </source>
</evidence>
<dbReference type="PANTHER" id="PTHR46300:SF7">
    <property type="entry name" value="P450, PUTATIVE (EUROFUNG)-RELATED"/>
    <property type="match status" value="1"/>
</dbReference>
<evidence type="ECO:0000313" key="17">
    <source>
        <dbReference type="EMBL" id="TCD67439.1"/>
    </source>
</evidence>
<feature type="transmembrane region" description="Helical" evidence="16">
    <location>
        <begin position="148"/>
        <end position="172"/>
    </location>
</feature>
<comment type="cofactor">
    <cofactor evidence="1 15">
        <name>heme</name>
        <dbReference type="ChEBI" id="CHEBI:30413"/>
    </cofactor>
</comment>
<dbReference type="Gene3D" id="1.10.630.10">
    <property type="entry name" value="Cytochrome P450"/>
    <property type="match status" value="1"/>
</dbReference>
<keyword evidence="12 15" id="KW-0408">Iron</keyword>
<dbReference type="PRINTS" id="PR00463">
    <property type="entry name" value="EP450I"/>
</dbReference>
<dbReference type="GO" id="GO:0016705">
    <property type="term" value="F:oxidoreductase activity, acting on paired donors, with incorporation or reduction of molecular oxygen"/>
    <property type="evidence" value="ECO:0007669"/>
    <property type="project" value="InterPro"/>
</dbReference>
<feature type="transmembrane region" description="Helical" evidence="16">
    <location>
        <begin position="107"/>
        <end position="127"/>
    </location>
</feature>
<feature type="transmembrane region" description="Helical" evidence="16">
    <location>
        <begin position="283"/>
        <end position="301"/>
    </location>
</feature>
<evidence type="ECO:0000256" key="13">
    <source>
        <dbReference type="ARBA" id="ARBA00023033"/>
    </source>
</evidence>
<evidence type="ECO:0000256" key="7">
    <source>
        <dbReference type="ARBA" id="ARBA00022617"/>
    </source>
</evidence>
<dbReference type="GO" id="GO:0020037">
    <property type="term" value="F:heme binding"/>
    <property type="evidence" value="ECO:0007669"/>
    <property type="project" value="InterPro"/>
</dbReference>
<feature type="non-terminal residue" evidence="17">
    <location>
        <position position="1"/>
    </location>
</feature>
<comment type="similarity">
    <text evidence="6">Belongs to the cytochrome P450 family.</text>
</comment>
<evidence type="ECO:0000256" key="15">
    <source>
        <dbReference type="PIRSR" id="PIRSR602401-1"/>
    </source>
</evidence>
<dbReference type="InterPro" id="IPR017972">
    <property type="entry name" value="Cyt_P450_CS"/>
</dbReference>
<comment type="similarity">
    <text evidence="5">Belongs to the CTL (choline transporter-like) family.</text>
</comment>
<dbReference type="InterPro" id="IPR002401">
    <property type="entry name" value="Cyt_P450_E_grp-I"/>
</dbReference>
<evidence type="ECO:0000256" key="16">
    <source>
        <dbReference type="SAM" id="Phobius"/>
    </source>
</evidence>
<dbReference type="EMBL" id="RWJN01000097">
    <property type="protein sequence ID" value="TCD67439.1"/>
    <property type="molecule type" value="Genomic_DNA"/>
</dbReference>
<evidence type="ECO:0000256" key="11">
    <source>
        <dbReference type="ARBA" id="ARBA00023002"/>
    </source>
</evidence>
<name>A0A4R0RQ07_9APHY</name>
<feature type="transmembrane region" description="Helical" evidence="16">
    <location>
        <begin position="254"/>
        <end position="271"/>
    </location>
</feature>
<dbReference type="InterPro" id="IPR036396">
    <property type="entry name" value="Cyt_P450_sf"/>
</dbReference>
<evidence type="ECO:0000256" key="12">
    <source>
        <dbReference type="ARBA" id="ARBA00023004"/>
    </source>
</evidence>
<keyword evidence="8 16" id="KW-0812">Transmembrane</keyword>
<evidence type="ECO:0000256" key="4">
    <source>
        <dbReference type="ARBA" id="ARBA00005179"/>
    </source>
</evidence>
<feature type="transmembrane region" description="Helical" evidence="16">
    <location>
        <begin position="6"/>
        <end position="30"/>
    </location>
</feature>
<evidence type="ECO:0000256" key="9">
    <source>
        <dbReference type="ARBA" id="ARBA00022723"/>
    </source>
</evidence>
<accession>A0A4R0RQ07</accession>